<comment type="similarity">
    <text evidence="3">Belongs to the flavoredoxin family.</text>
</comment>
<dbReference type="AlphaFoldDB" id="A0A6L5XKT2"/>
<dbReference type="GO" id="GO:0016646">
    <property type="term" value="F:oxidoreductase activity, acting on the CH-NH group of donors, NAD or NADP as acceptor"/>
    <property type="evidence" value="ECO:0007669"/>
    <property type="project" value="UniProtKB-ARBA"/>
</dbReference>
<proteinExistence type="inferred from homology"/>
<evidence type="ECO:0000256" key="2">
    <source>
        <dbReference type="ARBA" id="ARBA00022630"/>
    </source>
</evidence>
<accession>A0A6L5XKT2</accession>
<dbReference type="Pfam" id="PF01613">
    <property type="entry name" value="Flavin_Reduct"/>
    <property type="match status" value="1"/>
</dbReference>
<dbReference type="RefSeq" id="WP_154510749.1">
    <property type="nucleotide sequence ID" value="NZ_DBFWWU010000002.1"/>
</dbReference>
<name>A0A6L5XKT2_9BACT</name>
<dbReference type="InterPro" id="IPR002563">
    <property type="entry name" value="Flavin_Rdtase-like_dom"/>
</dbReference>
<keyword evidence="2" id="KW-0285">Flavoprotein</keyword>
<evidence type="ECO:0000313" key="6">
    <source>
        <dbReference type="Proteomes" id="UP000477488"/>
    </source>
</evidence>
<gene>
    <name evidence="5" type="ORF">FYJ44_07410</name>
</gene>
<dbReference type="EMBL" id="VUMH01000006">
    <property type="protein sequence ID" value="MSS27873.1"/>
    <property type="molecule type" value="Genomic_DNA"/>
</dbReference>
<evidence type="ECO:0000313" key="5">
    <source>
        <dbReference type="EMBL" id="MSS27873.1"/>
    </source>
</evidence>
<sequence>MFTSLGPLPFALPAPAFLIGSYDRDGRPNIMTAAWAGICCSRPPCVGVGIAHERWSHDSILERQAFTISIPSADMAARADAAGMRSGRDTDKFELLDFTPVKGSLADAPYAAECPAVLELRLREHHDLGTHTFFIGEVLDVKIREDCLDAKGKPDPALINPLLFAPVSRTYWNLGAPLGKGFALGKEAAGLGRH</sequence>
<dbReference type="SUPFAM" id="SSF50475">
    <property type="entry name" value="FMN-binding split barrel"/>
    <property type="match status" value="1"/>
</dbReference>
<comment type="cofactor">
    <cofactor evidence="1">
        <name>FMN</name>
        <dbReference type="ChEBI" id="CHEBI:58210"/>
    </cofactor>
</comment>
<dbReference type="PANTHER" id="PTHR43567:SF1">
    <property type="entry name" value="FLAVOREDOXIN"/>
    <property type="match status" value="1"/>
</dbReference>
<dbReference type="GO" id="GO:0010181">
    <property type="term" value="F:FMN binding"/>
    <property type="evidence" value="ECO:0007669"/>
    <property type="project" value="InterPro"/>
</dbReference>
<evidence type="ECO:0000259" key="4">
    <source>
        <dbReference type="SMART" id="SM00903"/>
    </source>
</evidence>
<dbReference type="Proteomes" id="UP000477488">
    <property type="component" value="Unassembled WGS sequence"/>
</dbReference>
<evidence type="ECO:0000256" key="3">
    <source>
        <dbReference type="ARBA" id="ARBA00038054"/>
    </source>
</evidence>
<reference evidence="5 6" key="1">
    <citation type="submission" date="2019-09" db="EMBL/GenBank/DDBJ databases">
        <title>In-depth cultivation of the pig gut microbiome towards novel bacterial diversity and tailored functional studies.</title>
        <authorList>
            <person name="Wylensek D."/>
            <person name="Hitch T.C.A."/>
            <person name="Clavel T."/>
        </authorList>
    </citation>
    <scope>NUCLEOTIDE SEQUENCE [LARGE SCALE GENOMIC DNA]</scope>
    <source>
        <strain evidence="5 6">PG-178-WT-4</strain>
    </source>
</reference>
<feature type="domain" description="Flavin reductase like" evidence="4">
    <location>
        <begin position="10"/>
        <end position="157"/>
    </location>
</feature>
<dbReference type="SMART" id="SM00903">
    <property type="entry name" value="Flavin_Reduct"/>
    <property type="match status" value="1"/>
</dbReference>
<comment type="caution">
    <text evidence="5">The sequence shown here is derived from an EMBL/GenBank/DDBJ whole genome shotgun (WGS) entry which is preliminary data.</text>
</comment>
<protein>
    <submittedName>
        <fullName evidence="5">Flavin reductase family protein</fullName>
    </submittedName>
</protein>
<dbReference type="PANTHER" id="PTHR43567">
    <property type="entry name" value="FLAVOREDOXIN-RELATED-RELATED"/>
    <property type="match status" value="1"/>
</dbReference>
<dbReference type="InterPro" id="IPR052174">
    <property type="entry name" value="Flavoredoxin"/>
</dbReference>
<dbReference type="Gene3D" id="2.30.110.10">
    <property type="entry name" value="Electron Transport, Fmn-binding Protein, Chain A"/>
    <property type="match status" value="1"/>
</dbReference>
<dbReference type="InterPro" id="IPR012349">
    <property type="entry name" value="Split_barrel_FMN-bd"/>
</dbReference>
<keyword evidence="6" id="KW-1185">Reference proteome</keyword>
<evidence type="ECO:0000256" key="1">
    <source>
        <dbReference type="ARBA" id="ARBA00001917"/>
    </source>
</evidence>
<organism evidence="5 6">
    <name type="scientific">Desulfovibrio porci</name>
    <dbReference type="NCBI Taxonomy" id="2605782"/>
    <lineage>
        <taxon>Bacteria</taxon>
        <taxon>Pseudomonadati</taxon>
        <taxon>Thermodesulfobacteriota</taxon>
        <taxon>Desulfovibrionia</taxon>
        <taxon>Desulfovibrionales</taxon>
        <taxon>Desulfovibrionaceae</taxon>
        <taxon>Desulfovibrio</taxon>
    </lineage>
</organism>